<proteinExistence type="predicted"/>
<dbReference type="RefSeq" id="WP_004404273.1">
    <property type="nucleotide sequence ID" value="NZ_KB731305.1"/>
</dbReference>
<name>M8DNJ4_THETY</name>
<sequence length="71" mass="8394">MVTPEEKRILLACKTLSEFRSRLKELYGNDGINLDNFDKDIISHINMLASNEYKDFDGEYPPPYIKIREKR</sequence>
<accession>M8DNJ4</accession>
<evidence type="ECO:0000313" key="1">
    <source>
        <dbReference type="EMBL" id="EMT38136.1"/>
    </source>
</evidence>
<dbReference type="EMBL" id="AMYG01000057">
    <property type="protein sequence ID" value="EMT38136.1"/>
    <property type="molecule type" value="Genomic_DNA"/>
</dbReference>
<gene>
    <name evidence="1" type="ORF">TthWC1_2377</name>
</gene>
<dbReference type="AlphaFoldDB" id="M8DNJ4"/>
<reference evidence="1 2" key="1">
    <citation type="journal article" date="2013" name="PLoS ONE">
        <title>Genomic Evaluation of Thermoanaerobacter spp. for the Construction of Designer Co-Cultures to Improve Lignocellulosic Biofuel Production.</title>
        <authorList>
            <person name="Verbeke T.J."/>
            <person name="Zhang X."/>
            <person name="Henrissat B."/>
            <person name="Spicer V."/>
            <person name="Rydzak T."/>
            <person name="Krokhin O.V."/>
            <person name="Fristensky B."/>
            <person name="Levin D.B."/>
            <person name="Sparling R."/>
        </authorList>
    </citation>
    <scope>NUCLEOTIDE SEQUENCE [LARGE SCALE GENOMIC DNA]</scope>
    <source>
        <strain evidence="1 2">WC1</strain>
    </source>
</reference>
<dbReference type="HOGENOM" id="CLU_2738753_0_0_9"/>
<organism evidence="1 2">
    <name type="scientific">Thermoanaerobacter thermohydrosulfuricus WC1</name>
    <dbReference type="NCBI Taxonomy" id="1198630"/>
    <lineage>
        <taxon>Bacteria</taxon>
        <taxon>Bacillati</taxon>
        <taxon>Bacillota</taxon>
        <taxon>Clostridia</taxon>
        <taxon>Thermoanaerobacterales</taxon>
        <taxon>Thermoanaerobacteraceae</taxon>
        <taxon>Thermoanaerobacter</taxon>
    </lineage>
</organism>
<protein>
    <submittedName>
        <fullName evidence="1">Uncharacterized protein</fullName>
    </submittedName>
</protein>
<dbReference type="Proteomes" id="UP000013242">
    <property type="component" value="Unassembled WGS sequence"/>
</dbReference>
<keyword evidence="2" id="KW-1185">Reference proteome</keyword>
<dbReference type="PATRIC" id="fig|1198630.3.peg.2376"/>
<comment type="caution">
    <text evidence="1">The sequence shown here is derived from an EMBL/GenBank/DDBJ whole genome shotgun (WGS) entry which is preliminary data.</text>
</comment>
<evidence type="ECO:0000313" key="2">
    <source>
        <dbReference type="Proteomes" id="UP000013242"/>
    </source>
</evidence>